<accession>A0A9R1UKF3</accession>
<gene>
    <name evidence="1" type="ORF">LSAT_V11C900494610</name>
</gene>
<reference evidence="1 2" key="1">
    <citation type="journal article" date="2017" name="Nat. Commun.">
        <title>Genome assembly with in vitro proximity ligation data and whole-genome triplication in lettuce.</title>
        <authorList>
            <person name="Reyes-Chin-Wo S."/>
            <person name="Wang Z."/>
            <person name="Yang X."/>
            <person name="Kozik A."/>
            <person name="Arikit S."/>
            <person name="Song C."/>
            <person name="Xia L."/>
            <person name="Froenicke L."/>
            <person name="Lavelle D.O."/>
            <person name="Truco M.J."/>
            <person name="Xia R."/>
            <person name="Zhu S."/>
            <person name="Xu C."/>
            <person name="Xu H."/>
            <person name="Xu X."/>
            <person name="Cox K."/>
            <person name="Korf I."/>
            <person name="Meyers B.C."/>
            <person name="Michelmore R.W."/>
        </authorList>
    </citation>
    <scope>NUCLEOTIDE SEQUENCE [LARGE SCALE GENOMIC DNA]</scope>
    <source>
        <strain evidence="2">cv. Salinas</strain>
        <tissue evidence="1">Seedlings</tissue>
    </source>
</reference>
<sequence length="84" mass="10022">MEGRLTNIHNSYAEMVLHKRMQKSVRWQATEIPPEIPSLLRPTCIEMFNRHKPYTFFRFHQNGNTRSFYACFIANVIVINYVCN</sequence>
<evidence type="ECO:0000313" key="2">
    <source>
        <dbReference type="Proteomes" id="UP000235145"/>
    </source>
</evidence>
<protein>
    <submittedName>
        <fullName evidence="1">Uncharacterized protein</fullName>
    </submittedName>
</protein>
<comment type="caution">
    <text evidence="1">The sequence shown here is derived from an EMBL/GenBank/DDBJ whole genome shotgun (WGS) entry which is preliminary data.</text>
</comment>
<dbReference type="EMBL" id="NBSK02000009">
    <property type="protein sequence ID" value="KAJ0188628.1"/>
    <property type="molecule type" value="Genomic_DNA"/>
</dbReference>
<dbReference type="Proteomes" id="UP000235145">
    <property type="component" value="Unassembled WGS sequence"/>
</dbReference>
<evidence type="ECO:0000313" key="1">
    <source>
        <dbReference type="EMBL" id="KAJ0188628.1"/>
    </source>
</evidence>
<organism evidence="1 2">
    <name type="scientific">Lactuca sativa</name>
    <name type="common">Garden lettuce</name>
    <dbReference type="NCBI Taxonomy" id="4236"/>
    <lineage>
        <taxon>Eukaryota</taxon>
        <taxon>Viridiplantae</taxon>
        <taxon>Streptophyta</taxon>
        <taxon>Embryophyta</taxon>
        <taxon>Tracheophyta</taxon>
        <taxon>Spermatophyta</taxon>
        <taxon>Magnoliopsida</taxon>
        <taxon>eudicotyledons</taxon>
        <taxon>Gunneridae</taxon>
        <taxon>Pentapetalae</taxon>
        <taxon>asterids</taxon>
        <taxon>campanulids</taxon>
        <taxon>Asterales</taxon>
        <taxon>Asteraceae</taxon>
        <taxon>Cichorioideae</taxon>
        <taxon>Cichorieae</taxon>
        <taxon>Lactucinae</taxon>
        <taxon>Lactuca</taxon>
    </lineage>
</organism>
<dbReference type="AlphaFoldDB" id="A0A9R1UKF3"/>
<proteinExistence type="predicted"/>
<keyword evidence="2" id="KW-1185">Reference proteome</keyword>
<name>A0A9R1UKF3_LACSA</name>